<feature type="region of interest" description="Disordered" evidence="5">
    <location>
        <begin position="1"/>
        <end position="33"/>
    </location>
</feature>
<dbReference type="Pfam" id="PF02755">
    <property type="entry name" value="RPEL"/>
    <property type="match status" value="2"/>
</dbReference>
<dbReference type="PANTHER" id="PTHR22793:SF12">
    <property type="entry name" value="MYOCARDIN-RELATED TRANSCRIPTION FACTOR, ISOFORM H"/>
    <property type="match status" value="1"/>
</dbReference>
<dbReference type="GO" id="GO:0005634">
    <property type="term" value="C:nucleus"/>
    <property type="evidence" value="ECO:0007669"/>
    <property type="project" value="UniProtKB-SubCell"/>
</dbReference>
<dbReference type="AlphaFoldDB" id="A0A9Q5NAT7"/>
<dbReference type="Gene3D" id="6.10.150.10">
    <property type="match status" value="1"/>
</dbReference>
<dbReference type="GO" id="GO:0003713">
    <property type="term" value="F:transcription coactivator activity"/>
    <property type="evidence" value="ECO:0007669"/>
    <property type="project" value="TreeGrafter"/>
</dbReference>
<dbReference type="InterPro" id="IPR004018">
    <property type="entry name" value="RPEL_repeat"/>
</dbReference>
<evidence type="ECO:0000256" key="3">
    <source>
        <dbReference type="ARBA" id="ARBA00023242"/>
    </source>
</evidence>
<reference evidence="6" key="1">
    <citation type="submission" date="2016-06" db="EMBL/GenBank/DDBJ databases">
        <title>Draft Genome sequence of the fungus Inonotus baumii.</title>
        <authorList>
            <person name="Zhu H."/>
            <person name="Lin W."/>
        </authorList>
    </citation>
    <scope>NUCLEOTIDE SEQUENCE</scope>
    <source>
        <strain evidence="6">821</strain>
    </source>
</reference>
<dbReference type="EMBL" id="LNZH02000122">
    <property type="protein sequence ID" value="OCB90648.1"/>
    <property type="molecule type" value="Genomic_DNA"/>
</dbReference>
<evidence type="ECO:0000313" key="7">
    <source>
        <dbReference type="Proteomes" id="UP000757232"/>
    </source>
</evidence>
<feature type="repeat" description="RPEL" evidence="4">
    <location>
        <begin position="33"/>
        <end position="58"/>
    </location>
</feature>
<name>A0A9Q5NAT7_SANBA</name>
<organism evidence="6 7">
    <name type="scientific">Sanghuangporus baumii</name>
    <name type="common">Phellinus baumii</name>
    <dbReference type="NCBI Taxonomy" id="108892"/>
    <lineage>
        <taxon>Eukaryota</taxon>
        <taxon>Fungi</taxon>
        <taxon>Dikarya</taxon>
        <taxon>Basidiomycota</taxon>
        <taxon>Agaricomycotina</taxon>
        <taxon>Agaricomycetes</taxon>
        <taxon>Hymenochaetales</taxon>
        <taxon>Hymenochaetaceae</taxon>
        <taxon>Sanghuangporus</taxon>
    </lineage>
</organism>
<keyword evidence="2" id="KW-0677">Repeat</keyword>
<sequence length="108" mass="12254">MTDDINMNTSSTPSAPRPARQRRHSSFDDETMHSLEKQLAHRPDKHELIERNILKDDRVAPALQAAREQLEKSQLQDKLEHAITNRPKPEELVKEGILLPDEAPTASA</sequence>
<keyword evidence="7" id="KW-1185">Reference proteome</keyword>
<comment type="subcellular location">
    <subcellularLocation>
        <location evidence="1">Nucleus</location>
    </subcellularLocation>
</comment>
<dbReference type="InterPro" id="IPR043451">
    <property type="entry name" value="Myocardin-like"/>
</dbReference>
<feature type="repeat" description="RPEL" evidence="4">
    <location>
        <begin position="77"/>
        <end position="102"/>
    </location>
</feature>
<proteinExistence type="predicted"/>
<gene>
    <name evidence="6" type="ORF">A7U60_g2083</name>
</gene>
<evidence type="ECO:0000256" key="4">
    <source>
        <dbReference type="PROSITE-ProRule" id="PRU00401"/>
    </source>
</evidence>
<comment type="caution">
    <text evidence="6">The sequence shown here is derived from an EMBL/GenBank/DDBJ whole genome shotgun (WGS) entry which is preliminary data.</text>
</comment>
<feature type="compositionally biased region" description="Polar residues" evidence="5">
    <location>
        <begin position="1"/>
        <end position="14"/>
    </location>
</feature>
<dbReference type="Proteomes" id="UP000757232">
    <property type="component" value="Unassembled WGS sequence"/>
</dbReference>
<dbReference type="PANTHER" id="PTHR22793">
    <property type="entry name" value="MYOCARDIN-RELATED TRANSCRIPTION FACTOR-RELATED"/>
    <property type="match status" value="1"/>
</dbReference>
<keyword evidence="3" id="KW-0539">Nucleus</keyword>
<accession>A0A9Q5NAT7</accession>
<evidence type="ECO:0000256" key="5">
    <source>
        <dbReference type="SAM" id="MobiDB-lite"/>
    </source>
</evidence>
<evidence type="ECO:0000256" key="1">
    <source>
        <dbReference type="ARBA" id="ARBA00004123"/>
    </source>
</evidence>
<dbReference type="GO" id="GO:0045944">
    <property type="term" value="P:positive regulation of transcription by RNA polymerase II"/>
    <property type="evidence" value="ECO:0007669"/>
    <property type="project" value="TreeGrafter"/>
</dbReference>
<dbReference type="OrthoDB" id="197676at2759"/>
<dbReference type="PROSITE" id="PS51073">
    <property type="entry name" value="RPEL"/>
    <property type="match status" value="2"/>
</dbReference>
<evidence type="ECO:0000313" key="6">
    <source>
        <dbReference type="EMBL" id="OCB90648.1"/>
    </source>
</evidence>
<evidence type="ECO:0000256" key="2">
    <source>
        <dbReference type="ARBA" id="ARBA00022737"/>
    </source>
</evidence>
<protein>
    <recommendedName>
        <fullName evidence="8">RPEL repeat protein</fullName>
    </recommendedName>
</protein>
<dbReference type="SMART" id="SM00707">
    <property type="entry name" value="RPEL"/>
    <property type="match status" value="2"/>
</dbReference>
<evidence type="ECO:0008006" key="8">
    <source>
        <dbReference type="Google" id="ProtNLM"/>
    </source>
</evidence>